<sequence length="94" mass="11036">MKMLVGLGNPGKKYSHTRHNIGFKVLEELARRHRIEKEESRYDAIVGHLRINQEKLLLVKPLTFMNLSGKAVRPLFNWFKLELSELLVVYDDMD</sequence>
<dbReference type="InterPro" id="IPR036416">
    <property type="entry name" value="Pept_tRNA_hydro_sf"/>
</dbReference>
<dbReference type="InterPro" id="IPR001328">
    <property type="entry name" value="Pept_tRNA_hydro"/>
</dbReference>
<dbReference type="PROSITE" id="PS01195">
    <property type="entry name" value="PEPT_TRNA_HYDROL_1"/>
    <property type="match status" value="1"/>
</dbReference>
<evidence type="ECO:0000256" key="2">
    <source>
        <dbReference type="ARBA" id="ARBA00022555"/>
    </source>
</evidence>
<evidence type="ECO:0000256" key="6">
    <source>
        <dbReference type="ARBA" id="ARBA00050038"/>
    </source>
</evidence>
<proteinExistence type="inferred from homology"/>
<dbReference type="Pfam" id="PF01195">
    <property type="entry name" value="Pept_tRNA_hydro"/>
    <property type="match status" value="1"/>
</dbReference>
<dbReference type="PANTHER" id="PTHR17224">
    <property type="entry name" value="PEPTIDYL-TRNA HYDROLASE"/>
    <property type="match status" value="1"/>
</dbReference>
<dbReference type="GO" id="GO:0000049">
    <property type="term" value="F:tRNA binding"/>
    <property type="evidence" value="ECO:0007669"/>
    <property type="project" value="UniProtKB-KW"/>
</dbReference>
<dbReference type="Gene3D" id="3.40.50.1470">
    <property type="entry name" value="Peptidyl-tRNA hydrolase"/>
    <property type="match status" value="1"/>
</dbReference>
<dbReference type="PANTHER" id="PTHR17224:SF1">
    <property type="entry name" value="PEPTIDYL-TRNA HYDROLASE"/>
    <property type="match status" value="1"/>
</dbReference>
<dbReference type="Proteomes" id="UP000263273">
    <property type="component" value="Unassembled WGS sequence"/>
</dbReference>
<gene>
    <name evidence="7" type="ORF">DDZ44_03805</name>
</gene>
<keyword evidence="3 7" id="KW-0378">Hydrolase</keyword>
<dbReference type="STRING" id="378794.GCA_001570625_00291"/>
<dbReference type="SUPFAM" id="SSF53178">
    <property type="entry name" value="Peptidyl-tRNA hydrolase-like"/>
    <property type="match status" value="1"/>
</dbReference>
<name>A0A354YUK6_9FIRM</name>
<evidence type="ECO:0000313" key="8">
    <source>
        <dbReference type="Proteomes" id="UP000263273"/>
    </source>
</evidence>
<reference evidence="7 8" key="1">
    <citation type="journal article" date="2018" name="Nat. Biotechnol.">
        <title>A standardized bacterial taxonomy based on genome phylogeny substantially revises the tree of life.</title>
        <authorList>
            <person name="Parks D.H."/>
            <person name="Chuvochina M."/>
            <person name="Waite D.W."/>
            <person name="Rinke C."/>
            <person name="Skarshewski A."/>
            <person name="Chaumeil P.A."/>
            <person name="Hugenholtz P."/>
        </authorList>
    </citation>
    <scope>NUCLEOTIDE SEQUENCE [LARGE SCALE GENOMIC DNA]</scope>
    <source>
        <strain evidence="7">UBA10948</strain>
    </source>
</reference>
<evidence type="ECO:0000256" key="3">
    <source>
        <dbReference type="ARBA" id="ARBA00022801"/>
    </source>
</evidence>
<evidence type="ECO:0000256" key="5">
    <source>
        <dbReference type="ARBA" id="ARBA00038063"/>
    </source>
</evidence>
<evidence type="ECO:0000256" key="4">
    <source>
        <dbReference type="ARBA" id="ARBA00022884"/>
    </source>
</evidence>
<keyword evidence="2" id="KW-0820">tRNA-binding</keyword>
<dbReference type="EC" id="3.1.1.29" evidence="1"/>
<evidence type="ECO:0000256" key="1">
    <source>
        <dbReference type="ARBA" id="ARBA00013260"/>
    </source>
</evidence>
<dbReference type="NCBIfam" id="TIGR00447">
    <property type="entry name" value="pth"/>
    <property type="match status" value="1"/>
</dbReference>
<evidence type="ECO:0000313" key="7">
    <source>
        <dbReference type="EMBL" id="HBK53048.1"/>
    </source>
</evidence>
<feature type="non-terminal residue" evidence="7">
    <location>
        <position position="94"/>
    </location>
</feature>
<protein>
    <recommendedName>
        <fullName evidence="6">Peptidyl-tRNA hydrolase</fullName>
        <ecNumber evidence="1">3.1.1.29</ecNumber>
    </recommendedName>
</protein>
<comment type="caution">
    <text evidence="7">The sequence shown here is derived from an EMBL/GenBank/DDBJ whole genome shotgun (WGS) entry which is preliminary data.</text>
</comment>
<accession>A0A354YUK6</accession>
<comment type="similarity">
    <text evidence="5">Belongs to the PTH family.</text>
</comment>
<dbReference type="InterPro" id="IPR018171">
    <property type="entry name" value="Pept_tRNA_hydro_CS"/>
</dbReference>
<dbReference type="EMBL" id="DNZF01000082">
    <property type="protein sequence ID" value="HBK53048.1"/>
    <property type="molecule type" value="Genomic_DNA"/>
</dbReference>
<dbReference type="AlphaFoldDB" id="A0A354YUK6"/>
<dbReference type="GO" id="GO:0004045">
    <property type="term" value="F:peptidyl-tRNA hydrolase activity"/>
    <property type="evidence" value="ECO:0007669"/>
    <property type="project" value="UniProtKB-EC"/>
</dbReference>
<organism evidence="7 8">
    <name type="scientific">Syntrophomonas wolfei</name>
    <dbReference type="NCBI Taxonomy" id="863"/>
    <lineage>
        <taxon>Bacteria</taxon>
        <taxon>Bacillati</taxon>
        <taxon>Bacillota</taxon>
        <taxon>Clostridia</taxon>
        <taxon>Eubacteriales</taxon>
        <taxon>Syntrophomonadaceae</taxon>
        <taxon>Syntrophomonas</taxon>
    </lineage>
</organism>
<keyword evidence="4" id="KW-0694">RNA-binding</keyword>